<comment type="caution">
    <text evidence="2">The sequence shown here is derived from an EMBL/GenBank/DDBJ whole genome shotgun (WGS) entry which is preliminary data.</text>
</comment>
<feature type="compositionally biased region" description="Low complexity" evidence="1">
    <location>
        <begin position="287"/>
        <end position="297"/>
    </location>
</feature>
<protein>
    <submittedName>
        <fullName evidence="2">Uncharacterized protein</fullName>
    </submittedName>
</protein>
<evidence type="ECO:0000256" key="1">
    <source>
        <dbReference type="SAM" id="MobiDB-lite"/>
    </source>
</evidence>
<dbReference type="OrthoDB" id="6622539at2759"/>
<reference evidence="2 3" key="1">
    <citation type="submission" date="2019-08" db="EMBL/GenBank/DDBJ databases">
        <title>The genome of the soybean aphid Biotype 1, its phylome, world population structure and adaptation to the North American continent.</title>
        <authorList>
            <person name="Giordano R."/>
            <person name="Donthu R.K."/>
            <person name="Hernandez A.G."/>
            <person name="Wright C.L."/>
            <person name="Zimin A.V."/>
        </authorList>
    </citation>
    <scope>NUCLEOTIDE SEQUENCE [LARGE SCALE GENOMIC DNA]</scope>
    <source>
        <tissue evidence="2">Whole aphids</tissue>
    </source>
</reference>
<feature type="region of interest" description="Disordered" evidence="1">
    <location>
        <begin position="287"/>
        <end position="311"/>
    </location>
</feature>
<dbReference type="AlphaFoldDB" id="A0A6G0T463"/>
<dbReference type="Proteomes" id="UP000475862">
    <property type="component" value="Unassembled WGS sequence"/>
</dbReference>
<organism evidence="2 3">
    <name type="scientific">Aphis glycines</name>
    <name type="common">Soybean aphid</name>
    <dbReference type="NCBI Taxonomy" id="307491"/>
    <lineage>
        <taxon>Eukaryota</taxon>
        <taxon>Metazoa</taxon>
        <taxon>Ecdysozoa</taxon>
        <taxon>Arthropoda</taxon>
        <taxon>Hexapoda</taxon>
        <taxon>Insecta</taxon>
        <taxon>Pterygota</taxon>
        <taxon>Neoptera</taxon>
        <taxon>Paraneoptera</taxon>
        <taxon>Hemiptera</taxon>
        <taxon>Sternorrhyncha</taxon>
        <taxon>Aphidomorpha</taxon>
        <taxon>Aphidoidea</taxon>
        <taxon>Aphididae</taxon>
        <taxon>Aphidini</taxon>
        <taxon>Aphis</taxon>
        <taxon>Aphis</taxon>
    </lineage>
</organism>
<evidence type="ECO:0000313" key="3">
    <source>
        <dbReference type="Proteomes" id="UP000475862"/>
    </source>
</evidence>
<feature type="compositionally biased region" description="Acidic residues" evidence="1">
    <location>
        <begin position="42"/>
        <end position="65"/>
    </location>
</feature>
<gene>
    <name evidence="2" type="ORF">AGLY_014370</name>
</gene>
<feature type="region of interest" description="Disordered" evidence="1">
    <location>
        <begin position="40"/>
        <end position="67"/>
    </location>
</feature>
<keyword evidence="3" id="KW-1185">Reference proteome</keyword>
<accession>A0A6G0T463</accession>
<dbReference type="EMBL" id="VYZN01000061">
    <property type="protein sequence ID" value="KAE9525302.1"/>
    <property type="molecule type" value="Genomic_DNA"/>
</dbReference>
<name>A0A6G0T463_APHGL</name>
<sequence length="311" mass="35562">MINKFLRPIVGRYRPGEEPILDMQDLINIYGEEFVRSRFEEGAESDSDEAEYNSDDDDSSDEGEDETQRIISYPVLDDPEFVNNLQWEDAIVYTDRIFFKADIMTSLQKYSSEMKTHFKVDWTVKTRCNNNRLNTGILDIATIGKACISVTKKYFCATNNDCVTKYDRNDSILRNRIKTSAKYVDSIDDLLSSLKNFKTCATCDRRLQVWVKEKDFAEISDLFEDPPDIIIPSCIFDDHKRCSFAAADDDSDFEYDERDDEFDAHMDKPRASSGTRQVIAYIHGAAAAAPTSMSKPPTSSPPHFKKKACDN</sequence>
<evidence type="ECO:0000313" key="2">
    <source>
        <dbReference type="EMBL" id="KAE9525302.1"/>
    </source>
</evidence>
<proteinExistence type="predicted"/>